<feature type="signal peptide" evidence="1">
    <location>
        <begin position="1"/>
        <end position="16"/>
    </location>
</feature>
<protein>
    <submittedName>
        <fullName evidence="2">Uncharacterized protein</fullName>
    </submittedName>
</protein>
<evidence type="ECO:0000313" key="2">
    <source>
        <dbReference type="EMBL" id="KAJ1949628.1"/>
    </source>
</evidence>
<evidence type="ECO:0000313" key="3">
    <source>
        <dbReference type="Proteomes" id="UP001150925"/>
    </source>
</evidence>
<keyword evidence="1" id="KW-0732">Signal</keyword>
<keyword evidence="3" id="KW-1185">Reference proteome</keyword>
<dbReference type="EMBL" id="JANBPY010003959">
    <property type="protein sequence ID" value="KAJ1949628.1"/>
    <property type="molecule type" value="Genomic_DNA"/>
</dbReference>
<dbReference type="Proteomes" id="UP001150925">
    <property type="component" value="Unassembled WGS sequence"/>
</dbReference>
<reference evidence="2" key="1">
    <citation type="submission" date="2022-07" db="EMBL/GenBank/DDBJ databases">
        <title>Phylogenomic reconstructions and comparative analyses of Kickxellomycotina fungi.</title>
        <authorList>
            <person name="Reynolds N.K."/>
            <person name="Stajich J.E."/>
            <person name="Barry K."/>
            <person name="Grigoriev I.V."/>
            <person name="Crous P."/>
            <person name="Smith M.E."/>
        </authorList>
    </citation>
    <scope>NUCLEOTIDE SEQUENCE</scope>
    <source>
        <strain evidence="2">RSA 1196</strain>
    </source>
</reference>
<name>A0A9W8DYA6_9FUNG</name>
<proteinExistence type="predicted"/>
<gene>
    <name evidence="2" type="ORF">IWQ62_006699</name>
</gene>
<evidence type="ECO:0000256" key="1">
    <source>
        <dbReference type="SAM" id="SignalP"/>
    </source>
</evidence>
<dbReference type="AlphaFoldDB" id="A0A9W8DYA6"/>
<accession>A0A9W8DYA6</accession>
<sequence length="231" mass="26755">MVRWLTLVLLCLYVHGTVIATSEWGGDSASDSDDDPFPYVHRTESGSYDVHSRESSISPEAAVSPDIHMFDDIISTQPHDMEVLETELEDTKTAYEIAGVVKEAFQLIKTRWHDHFSEPPTYSVAYYYRVPSFRQSVDIDNPQDVVLRNSYARYYGGLYVFQSAYRDLLKWSEDYDSDVSEKFVDVLVRDLDGEETMEWFLLRLLNRIDLLGEQINDLRLKETPVHLDEPI</sequence>
<comment type="caution">
    <text evidence="2">The sequence shown here is derived from an EMBL/GenBank/DDBJ whole genome shotgun (WGS) entry which is preliminary data.</text>
</comment>
<feature type="chain" id="PRO_5040829049" evidence="1">
    <location>
        <begin position="17"/>
        <end position="231"/>
    </location>
</feature>
<organism evidence="2 3">
    <name type="scientific">Dispira parvispora</name>
    <dbReference type="NCBI Taxonomy" id="1520584"/>
    <lineage>
        <taxon>Eukaryota</taxon>
        <taxon>Fungi</taxon>
        <taxon>Fungi incertae sedis</taxon>
        <taxon>Zoopagomycota</taxon>
        <taxon>Kickxellomycotina</taxon>
        <taxon>Dimargaritomycetes</taxon>
        <taxon>Dimargaritales</taxon>
        <taxon>Dimargaritaceae</taxon>
        <taxon>Dispira</taxon>
    </lineage>
</organism>